<dbReference type="InterPro" id="IPR011095">
    <property type="entry name" value="Dala_Dala_lig_C"/>
</dbReference>
<dbReference type="GO" id="GO:0005829">
    <property type="term" value="C:cytosol"/>
    <property type="evidence" value="ECO:0007669"/>
    <property type="project" value="TreeGrafter"/>
</dbReference>
<keyword evidence="5 14" id="KW-0436">Ligase</keyword>
<dbReference type="GO" id="GO:0008360">
    <property type="term" value="P:regulation of cell shape"/>
    <property type="evidence" value="ECO:0007669"/>
    <property type="project" value="UniProtKB-KW"/>
</dbReference>
<dbReference type="Gene3D" id="3.30.470.20">
    <property type="entry name" value="ATP-grasp fold, B domain"/>
    <property type="match status" value="1"/>
</dbReference>
<dbReference type="NCBIfam" id="NF002378">
    <property type="entry name" value="PRK01372.1"/>
    <property type="match status" value="1"/>
</dbReference>
<comment type="cofactor">
    <cofactor evidence="16">
        <name>Mg(2+)</name>
        <dbReference type="ChEBI" id="CHEBI:18420"/>
    </cofactor>
    <cofactor evidence="16">
        <name>Mn(2+)</name>
        <dbReference type="ChEBI" id="CHEBI:29035"/>
    </cofactor>
    <text evidence="16">Binds 2 magnesium or manganese ions per subunit.</text>
</comment>
<sequence length="344" mass="36454">MKVAVLMGGTSSEREISLRTGRGMAQAVRRLGHDVLAVDAANGRLLPPGDEERAAPLEAVEVAGPAALVKADALRAADVILIALHGGAGENGTLQALLDLAGKAYTGSGVMASAVAMNKAMSKRLFVAADVPTPAWVLMQTEDEAARRLRRGEVAPAIAALGWPLVAKPNEEGSTVGLTIVAKPADLPAAFDLAAKFGHEVLLEAFIAGRELTVAVMGDQPLPIVEIRPKSGFYDYESKYTAGRSEYFCPADLPDATTREVQRLGVRAAEALDCRGVTRTDFRLDDAGIAWCLEVNTIPGMTPTSLVPMAAKAAGMTYEQVVQRMLDLALEETRRRRLAVPSQS</sequence>
<protein>
    <recommendedName>
        <fullName evidence="14">D-alanine--D-alanine ligase</fullName>
        <ecNumber evidence="14">6.3.2.4</ecNumber>
    </recommendedName>
    <alternativeName>
        <fullName evidence="14">D-Ala-D-Ala ligase</fullName>
    </alternativeName>
    <alternativeName>
        <fullName evidence="14">D-alanylalanine synthetase</fullName>
    </alternativeName>
</protein>
<comment type="pathway">
    <text evidence="14">Cell wall biogenesis; peptidoglycan biosynthesis.</text>
</comment>
<comment type="similarity">
    <text evidence="3 14">Belongs to the D-alanine--D-alanine ligase family.</text>
</comment>
<evidence type="ECO:0000256" key="4">
    <source>
        <dbReference type="ARBA" id="ARBA00022490"/>
    </source>
</evidence>
<organism evidence="19 20">
    <name type="scientific">Eiseniibacteriota bacterium</name>
    <dbReference type="NCBI Taxonomy" id="2212470"/>
    <lineage>
        <taxon>Bacteria</taxon>
        <taxon>Candidatus Eiseniibacteriota</taxon>
    </lineage>
</organism>
<keyword evidence="11 14" id="KW-0573">Peptidoglycan synthesis</keyword>
<keyword evidence="9 16" id="KW-0460">Magnesium</keyword>
<comment type="cofactor">
    <cofactor evidence="1">
        <name>Mn(2+)</name>
        <dbReference type="ChEBI" id="CHEBI:29035"/>
    </cofactor>
</comment>
<reference evidence="19" key="1">
    <citation type="submission" date="2020-07" db="EMBL/GenBank/DDBJ databases">
        <title>Huge and variable diversity of episymbiotic CPR bacteria and DPANN archaea in groundwater ecosystems.</title>
        <authorList>
            <person name="He C.Y."/>
            <person name="Keren R."/>
            <person name="Whittaker M."/>
            <person name="Farag I.F."/>
            <person name="Doudna J."/>
            <person name="Cate J.H.D."/>
            <person name="Banfield J.F."/>
        </authorList>
    </citation>
    <scope>NUCLEOTIDE SEQUENCE</scope>
    <source>
        <strain evidence="19">NC_groundwater_928_Pr1_S-0.2um_72_17</strain>
    </source>
</reference>
<feature type="binding site" evidence="16">
    <location>
        <position position="296"/>
    </location>
    <ligand>
        <name>Mg(2+)</name>
        <dbReference type="ChEBI" id="CHEBI:18420"/>
        <label>2</label>
    </ligand>
</feature>
<evidence type="ECO:0000256" key="16">
    <source>
        <dbReference type="PIRSR" id="PIRSR039102-3"/>
    </source>
</evidence>
<feature type="active site" evidence="15">
    <location>
        <position position="305"/>
    </location>
</feature>
<dbReference type="GO" id="GO:0005524">
    <property type="term" value="F:ATP binding"/>
    <property type="evidence" value="ECO:0007669"/>
    <property type="project" value="UniProtKB-UniRule"/>
</dbReference>
<dbReference type="GO" id="GO:0071555">
    <property type="term" value="P:cell wall organization"/>
    <property type="evidence" value="ECO:0007669"/>
    <property type="project" value="UniProtKB-KW"/>
</dbReference>
<dbReference type="GO" id="GO:0046872">
    <property type="term" value="F:metal ion binding"/>
    <property type="evidence" value="ECO:0007669"/>
    <property type="project" value="UniProtKB-KW"/>
</dbReference>
<dbReference type="SUPFAM" id="SSF52440">
    <property type="entry name" value="PreATP-grasp domain"/>
    <property type="match status" value="1"/>
</dbReference>
<evidence type="ECO:0000259" key="18">
    <source>
        <dbReference type="PROSITE" id="PS50975"/>
    </source>
</evidence>
<evidence type="ECO:0000256" key="14">
    <source>
        <dbReference type="HAMAP-Rule" id="MF_00047"/>
    </source>
</evidence>
<evidence type="ECO:0000256" key="2">
    <source>
        <dbReference type="ARBA" id="ARBA00004496"/>
    </source>
</evidence>
<dbReference type="Gene3D" id="3.40.50.20">
    <property type="match status" value="1"/>
</dbReference>
<dbReference type="GO" id="GO:0009252">
    <property type="term" value="P:peptidoglycan biosynthetic process"/>
    <property type="evidence" value="ECO:0007669"/>
    <property type="project" value="UniProtKB-UniRule"/>
</dbReference>
<dbReference type="InterPro" id="IPR011761">
    <property type="entry name" value="ATP-grasp"/>
</dbReference>
<dbReference type="HAMAP" id="MF_00047">
    <property type="entry name" value="Dala_Dala_lig"/>
    <property type="match status" value="1"/>
</dbReference>
<dbReference type="NCBIfam" id="TIGR01205">
    <property type="entry name" value="D_ala_D_alaTIGR"/>
    <property type="match status" value="1"/>
</dbReference>
<feature type="binding site" evidence="16">
    <location>
        <position position="281"/>
    </location>
    <ligand>
        <name>Mg(2+)</name>
        <dbReference type="ChEBI" id="CHEBI:18420"/>
        <label>1</label>
    </ligand>
</feature>
<dbReference type="Pfam" id="PF01820">
    <property type="entry name" value="Dala_Dala_lig_N"/>
    <property type="match status" value="1"/>
</dbReference>
<comment type="subcellular location">
    <subcellularLocation>
        <location evidence="2 14">Cytoplasm</location>
    </subcellularLocation>
</comment>
<keyword evidence="13 14" id="KW-0961">Cell wall biogenesis/degradation</keyword>
<keyword evidence="10 14" id="KW-0133">Cell shape</keyword>
<dbReference type="InterPro" id="IPR011127">
    <property type="entry name" value="Dala_Dala_lig_N"/>
</dbReference>
<dbReference type="PROSITE" id="PS00844">
    <property type="entry name" value="DALA_DALA_LIGASE_2"/>
    <property type="match status" value="1"/>
</dbReference>
<evidence type="ECO:0000313" key="19">
    <source>
        <dbReference type="EMBL" id="MBI3539320.1"/>
    </source>
</evidence>
<dbReference type="EC" id="6.3.2.4" evidence="14"/>
<evidence type="ECO:0000256" key="1">
    <source>
        <dbReference type="ARBA" id="ARBA00001936"/>
    </source>
</evidence>
<evidence type="ECO:0000256" key="15">
    <source>
        <dbReference type="PIRSR" id="PIRSR039102-1"/>
    </source>
</evidence>
<evidence type="ECO:0000313" key="20">
    <source>
        <dbReference type="Proteomes" id="UP000807850"/>
    </source>
</evidence>
<evidence type="ECO:0000256" key="8">
    <source>
        <dbReference type="ARBA" id="ARBA00022840"/>
    </source>
</evidence>
<comment type="function">
    <text evidence="14">Cell wall formation.</text>
</comment>
<dbReference type="Proteomes" id="UP000807850">
    <property type="component" value="Unassembled WGS sequence"/>
</dbReference>
<evidence type="ECO:0000256" key="9">
    <source>
        <dbReference type="ARBA" id="ARBA00022842"/>
    </source>
</evidence>
<evidence type="ECO:0000256" key="6">
    <source>
        <dbReference type="ARBA" id="ARBA00022723"/>
    </source>
</evidence>
<evidence type="ECO:0000256" key="12">
    <source>
        <dbReference type="ARBA" id="ARBA00023211"/>
    </source>
</evidence>
<evidence type="ECO:0000256" key="7">
    <source>
        <dbReference type="ARBA" id="ARBA00022741"/>
    </source>
</evidence>
<feature type="active site" evidence="15">
    <location>
        <position position="174"/>
    </location>
</feature>
<accession>A0A9D6L993</accession>
<evidence type="ECO:0000256" key="17">
    <source>
        <dbReference type="PROSITE-ProRule" id="PRU00409"/>
    </source>
</evidence>
<name>A0A9D6L993_UNCEI</name>
<keyword evidence="7 17" id="KW-0547">Nucleotide-binding</keyword>
<dbReference type="Gene3D" id="3.30.1490.20">
    <property type="entry name" value="ATP-grasp fold, A domain"/>
    <property type="match status" value="1"/>
</dbReference>
<dbReference type="PROSITE" id="PS00843">
    <property type="entry name" value="DALA_DALA_LIGASE_1"/>
    <property type="match status" value="1"/>
</dbReference>
<dbReference type="PROSITE" id="PS50975">
    <property type="entry name" value="ATP_GRASP"/>
    <property type="match status" value="1"/>
</dbReference>
<dbReference type="PIRSF" id="PIRSF039102">
    <property type="entry name" value="Ddl/VanB"/>
    <property type="match status" value="1"/>
</dbReference>
<dbReference type="InterPro" id="IPR016185">
    <property type="entry name" value="PreATP-grasp_dom_sf"/>
</dbReference>
<dbReference type="AlphaFoldDB" id="A0A9D6L993"/>
<dbReference type="EMBL" id="JACQAY010000103">
    <property type="protein sequence ID" value="MBI3539320.1"/>
    <property type="molecule type" value="Genomic_DNA"/>
</dbReference>
<feature type="domain" description="ATP-grasp" evidence="18">
    <location>
        <begin position="123"/>
        <end position="327"/>
    </location>
</feature>
<keyword evidence="6 16" id="KW-0479">Metal-binding</keyword>
<feature type="binding site" evidence="16">
    <location>
        <position position="294"/>
    </location>
    <ligand>
        <name>Mg(2+)</name>
        <dbReference type="ChEBI" id="CHEBI:18420"/>
        <label>2</label>
    </ligand>
</feature>
<keyword evidence="8 17" id="KW-0067">ATP-binding</keyword>
<gene>
    <name evidence="14" type="primary">ddl</name>
    <name evidence="19" type="ORF">HY076_03500</name>
</gene>
<evidence type="ECO:0000256" key="3">
    <source>
        <dbReference type="ARBA" id="ARBA00010871"/>
    </source>
</evidence>
<dbReference type="PANTHER" id="PTHR23132:SF23">
    <property type="entry name" value="D-ALANINE--D-ALANINE LIGASE B"/>
    <property type="match status" value="1"/>
</dbReference>
<evidence type="ECO:0000256" key="11">
    <source>
        <dbReference type="ARBA" id="ARBA00022984"/>
    </source>
</evidence>
<dbReference type="GO" id="GO:0008716">
    <property type="term" value="F:D-alanine-D-alanine ligase activity"/>
    <property type="evidence" value="ECO:0007669"/>
    <property type="project" value="UniProtKB-UniRule"/>
</dbReference>
<proteinExistence type="inferred from homology"/>
<keyword evidence="4 14" id="KW-0963">Cytoplasm</keyword>
<feature type="active site" evidence="15">
    <location>
        <position position="13"/>
    </location>
</feature>
<dbReference type="InterPro" id="IPR005905">
    <property type="entry name" value="D_ala_D_ala"/>
</dbReference>
<dbReference type="PANTHER" id="PTHR23132">
    <property type="entry name" value="D-ALANINE--D-ALANINE LIGASE"/>
    <property type="match status" value="1"/>
</dbReference>
<dbReference type="SUPFAM" id="SSF56059">
    <property type="entry name" value="Glutathione synthetase ATP-binding domain-like"/>
    <property type="match status" value="1"/>
</dbReference>
<dbReference type="Pfam" id="PF07478">
    <property type="entry name" value="Dala_Dala_lig_C"/>
    <property type="match status" value="1"/>
</dbReference>
<comment type="catalytic activity">
    <reaction evidence="14">
        <text>2 D-alanine + ATP = D-alanyl-D-alanine + ADP + phosphate + H(+)</text>
        <dbReference type="Rhea" id="RHEA:11224"/>
        <dbReference type="ChEBI" id="CHEBI:15378"/>
        <dbReference type="ChEBI" id="CHEBI:30616"/>
        <dbReference type="ChEBI" id="CHEBI:43474"/>
        <dbReference type="ChEBI" id="CHEBI:57416"/>
        <dbReference type="ChEBI" id="CHEBI:57822"/>
        <dbReference type="ChEBI" id="CHEBI:456216"/>
        <dbReference type="EC" id="6.3.2.4"/>
    </reaction>
</comment>
<evidence type="ECO:0000256" key="5">
    <source>
        <dbReference type="ARBA" id="ARBA00022598"/>
    </source>
</evidence>
<dbReference type="InterPro" id="IPR000291">
    <property type="entry name" value="D-Ala_lig_Van_CS"/>
</dbReference>
<evidence type="ECO:0000256" key="13">
    <source>
        <dbReference type="ARBA" id="ARBA00023316"/>
    </source>
</evidence>
<feature type="binding site" evidence="16">
    <location>
        <position position="294"/>
    </location>
    <ligand>
        <name>Mg(2+)</name>
        <dbReference type="ChEBI" id="CHEBI:18420"/>
        <label>1</label>
    </ligand>
</feature>
<dbReference type="FunFam" id="3.30.470.20:FF:000008">
    <property type="entry name" value="D-alanine--D-alanine ligase"/>
    <property type="match status" value="1"/>
</dbReference>
<evidence type="ECO:0000256" key="10">
    <source>
        <dbReference type="ARBA" id="ARBA00022960"/>
    </source>
</evidence>
<dbReference type="InterPro" id="IPR013815">
    <property type="entry name" value="ATP_grasp_subdomain_1"/>
</dbReference>
<comment type="caution">
    <text evidence="19">The sequence shown here is derived from an EMBL/GenBank/DDBJ whole genome shotgun (WGS) entry which is preliminary data.</text>
</comment>
<keyword evidence="12 16" id="KW-0464">Manganese</keyword>